<dbReference type="PROSITE" id="PS50093">
    <property type="entry name" value="PKD"/>
    <property type="match status" value="1"/>
</dbReference>
<dbReference type="SUPFAM" id="SSF49299">
    <property type="entry name" value="PKD domain"/>
    <property type="match status" value="2"/>
</dbReference>
<reference evidence="2" key="1">
    <citation type="submission" date="2019-08" db="EMBL/GenBank/DDBJ databases">
        <authorList>
            <person name="Kucharzyk K."/>
            <person name="Murdoch R.W."/>
            <person name="Higgins S."/>
            <person name="Loffler F."/>
        </authorList>
    </citation>
    <scope>NUCLEOTIDE SEQUENCE</scope>
</reference>
<dbReference type="InterPro" id="IPR022409">
    <property type="entry name" value="PKD/Chitinase_dom"/>
</dbReference>
<sequence>MRIALLLISLLMVISLQAQNTKPNASFSISGNEVCVNSCISVSDRSTGEISRWEWFFQGGNPEVSDSRDPGMICYKTPGKYKIFLTVTDNSGNSDLDSAIVSVGFYTPALISVEPMQGQAPLNVQISTTAPAGQCTWYIEGSSYSGMSGLSHIFQQDGNFDICLVTTNPFGCKDSACVDVHVWSQLLQDTSFLVVPNVFTPNNDLQNDIFRTTSSNIVEWDSRIYNRWGQQVFSSNAPDIMWDGMWNGNPCDDGVYVYIIKAIGSDGKIYDISGTLTLFR</sequence>
<dbReference type="EMBL" id="VSSQ01001617">
    <property type="protein sequence ID" value="MPM09826.1"/>
    <property type="molecule type" value="Genomic_DNA"/>
</dbReference>
<gene>
    <name evidence="2" type="ORF">SDC9_56149</name>
</gene>
<evidence type="ECO:0000259" key="1">
    <source>
        <dbReference type="PROSITE" id="PS50093"/>
    </source>
</evidence>
<proteinExistence type="predicted"/>
<dbReference type="CDD" id="cd00146">
    <property type="entry name" value="PKD"/>
    <property type="match status" value="1"/>
</dbReference>
<dbReference type="SMART" id="SM00089">
    <property type="entry name" value="PKD"/>
    <property type="match status" value="2"/>
</dbReference>
<dbReference type="NCBIfam" id="TIGR04131">
    <property type="entry name" value="Bac_Flav_CTERM"/>
    <property type="match status" value="1"/>
</dbReference>
<dbReference type="Pfam" id="PF18911">
    <property type="entry name" value="PKD_4"/>
    <property type="match status" value="1"/>
</dbReference>
<accession>A0A644X121</accession>
<protein>
    <recommendedName>
        <fullName evidence="1">PKD domain-containing protein</fullName>
    </recommendedName>
</protein>
<evidence type="ECO:0000313" key="2">
    <source>
        <dbReference type="EMBL" id="MPM09826.1"/>
    </source>
</evidence>
<dbReference type="InterPro" id="IPR013783">
    <property type="entry name" value="Ig-like_fold"/>
</dbReference>
<organism evidence="2">
    <name type="scientific">bioreactor metagenome</name>
    <dbReference type="NCBI Taxonomy" id="1076179"/>
    <lineage>
        <taxon>unclassified sequences</taxon>
        <taxon>metagenomes</taxon>
        <taxon>ecological metagenomes</taxon>
    </lineage>
</organism>
<dbReference type="Pfam" id="PF13585">
    <property type="entry name" value="CHU_C"/>
    <property type="match status" value="1"/>
</dbReference>
<name>A0A644X121_9ZZZZ</name>
<comment type="caution">
    <text evidence="2">The sequence shown here is derived from an EMBL/GenBank/DDBJ whole genome shotgun (WGS) entry which is preliminary data.</text>
</comment>
<feature type="domain" description="PKD" evidence="1">
    <location>
        <begin position="23"/>
        <end position="103"/>
    </location>
</feature>
<dbReference type="AlphaFoldDB" id="A0A644X121"/>
<dbReference type="InterPro" id="IPR026341">
    <property type="entry name" value="T9SS_type_B"/>
</dbReference>
<dbReference type="Gene3D" id="2.60.40.10">
    <property type="entry name" value="Immunoglobulins"/>
    <property type="match status" value="2"/>
</dbReference>
<dbReference type="InterPro" id="IPR000601">
    <property type="entry name" value="PKD_dom"/>
</dbReference>
<dbReference type="InterPro" id="IPR035986">
    <property type="entry name" value="PKD_dom_sf"/>
</dbReference>